<feature type="domain" description="C2H2-type" evidence="3">
    <location>
        <begin position="92"/>
        <end position="119"/>
    </location>
</feature>
<evidence type="ECO:0000313" key="6">
    <source>
        <dbReference type="WBParaSite" id="SSLN_0000344601-mRNA-1"/>
    </source>
</evidence>
<sequence>MSSQSAESLLLRIYWFGHLFRIFLSSFLKSHHRHLAALPRSDLAFDIPAWRRSVKTSAGSNEANRIASGKAKRASHNSQAPRINTAIAQVLSTCPRCRRTFRARIGLVGHLRTQYNNNPITSTSASDPTTTTTPTTDDHFIYAPTPTITDTILPPPPPAPITATNTTCPTPSTSASTCSSTATDYTPSDGVTVLKCPHHDRT</sequence>
<dbReference type="WBParaSite" id="SSLN_0000344601-mRNA-1">
    <property type="protein sequence ID" value="SSLN_0000344601-mRNA-1"/>
    <property type="gene ID" value="SSLN_0000344601"/>
</dbReference>
<feature type="region of interest" description="Disordered" evidence="2">
    <location>
        <begin position="58"/>
        <end position="80"/>
    </location>
</feature>
<feature type="compositionally biased region" description="Low complexity" evidence="2">
    <location>
        <begin position="119"/>
        <end position="135"/>
    </location>
</feature>
<keyword evidence="1" id="KW-0863">Zinc-finger</keyword>
<proteinExistence type="predicted"/>
<keyword evidence="1" id="KW-0479">Metal-binding</keyword>
<gene>
    <name evidence="4" type="ORF">SSLN_LOCUS3346</name>
</gene>
<feature type="region of interest" description="Disordered" evidence="2">
    <location>
        <begin position="118"/>
        <end position="139"/>
    </location>
</feature>
<keyword evidence="5" id="KW-1185">Reference proteome</keyword>
<evidence type="ECO:0000313" key="5">
    <source>
        <dbReference type="Proteomes" id="UP000275846"/>
    </source>
</evidence>
<keyword evidence="1" id="KW-0862">Zinc</keyword>
<dbReference type="PROSITE" id="PS50157">
    <property type="entry name" value="ZINC_FINGER_C2H2_2"/>
    <property type="match status" value="1"/>
</dbReference>
<organism evidence="6">
    <name type="scientific">Schistocephalus solidus</name>
    <name type="common">Tapeworm</name>
    <dbReference type="NCBI Taxonomy" id="70667"/>
    <lineage>
        <taxon>Eukaryota</taxon>
        <taxon>Metazoa</taxon>
        <taxon>Spiralia</taxon>
        <taxon>Lophotrochozoa</taxon>
        <taxon>Platyhelminthes</taxon>
        <taxon>Cestoda</taxon>
        <taxon>Eucestoda</taxon>
        <taxon>Diphyllobothriidea</taxon>
        <taxon>Diphyllobothriidae</taxon>
        <taxon>Schistocephalus</taxon>
    </lineage>
</organism>
<dbReference type="GO" id="GO:0008270">
    <property type="term" value="F:zinc ion binding"/>
    <property type="evidence" value="ECO:0007669"/>
    <property type="project" value="UniProtKB-KW"/>
</dbReference>
<evidence type="ECO:0000313" key="4">
    <source>
        <dbReference type="EMBL" id="VDL89731.1"/>
    </source>
</evidence>
<accession>A0A183SGJ8</accession>
<name>A0A183SGJ8_SCHSO</name>
<dbReference type="InterPro" id="IPR013087">
    <property type="entry name" value="Znf_C2H2_type"/>
</dbReference>
<dbReference type="EMBL" id="UYSU01032511">
    <property type="protein sequence ID" value="VDL89731.1"/>
    <property type="molecule type" value="Genomic_DNA"/>
</dbReference>
<reference evidence="6" key="1">
    <citation type="submission" date="2016-06" db="UniProtKB">
        <authorList>
            <consortium name="WormBaseParasite"/>
        </authorList>
    </citation>
    <scope>IDENTIFICATION</scope>
</reference>
<dbReference type="Proteomes" id="UP000275846">
    <property type="component" value="Unassembled WGS sequence"/>
</dbReference>
<evidence type="ECO:0000259" key="3">
    <source>
        <dbReference type="PROSITE" id="PS50157"/>
    </source>
</evidence>
<evidence type="ECO:0000256" key="2">
    <source>
        <dbReference type="SAM" id="MobiDB-lite"/>
    </source>
</evidence>
<protein>
    <submittedName>
        <fullName evidence="6">C2H2-type domain-containing protein</fullName>
    </submittedName>
</protein>
<dbReference type="AlphaFoldDB" id="A0A183SGJ8"/>
<evidence type="ECO:0000256" key="1">
    <source>
        <dbReference type="PROSITE-ProRule" id="PRU00042"/>
    </source>
</evidence>
<reference evidence="4 5" key="2">
    <citation type="submission" date="2018-11" db="EMBL/GenBank/DDBJ databases">
        <authorList>
            <consortium name="Pathogen Informatics"/>
        </authorList>
    </citation>
    <scope>NUCLEOTIDE SEQUENCE [LARGE SCALE GENOMIC DNA]</scope>
    <source>
        <strain evidence="4 5">NST_G2</strain>
    </source>
</reference>